<proteinExistence type="predicted"/>
<evidence type="ECO:0000313" key="3">
    <source>
        <dbReference type="EMBL" id="EAK0469283.1"/>
    </source>
</evidence>
<reference evidence="3 4" key="1">
    <citation type="submission" date="2018-05" db="EMBL/GenBank/DDBJ databases">
        <authorList>
            <consortium name="PulseNet: The National Subtyping Network for Foodborne Disease Surveillance"/>
            <person name="Tarr C.L."/>
            <person name="Trees E."/>
            <person name="Katz L.S."/>
            <person name="Carleton-Romer H.A."/>
            <person name="Stroika S."/>
            <person name="Kucerova Z."/>
            <person name="Roache K.F."/>
            <person name="Sabol A.L."/>
            <person name="Besser J."/>
            <person name="Gerner-Smidt P."/>
        </authorList>
    </citation>
    <scope>NUCLEOTIDE SEQUENCE</scope>
    <source>
        <strain evidence="2">2014D-0197</strain>
        <strain evidence="1 4">2016D-0221</strain>
        <strain evidence="3">D4313</strain>
    </source>
</reference>
<dbReference type="RefSeq" id="WP_065843681.1">
    <property type="nucleotide sequence ID" value="NZ_AABUZP020000066.1"/>
</dbReference>
<comment type="caution">
    <text evidence="3">The sequence shown here is derived from an EMBL/GenBank/DDBJ whole genome shotgun (WGS) entry which is preliminary data.</text>
</comment>
<evidence type="ECO:0000313" key="2">
    <source>
        <dbReference type="EMBL" id="EAK0453431.1"/>
    </source>
</evidence>
<protein>
    <submittedName>
        <fullName evidence="3">Uncharacterized protein</fullName>
    </submittedName>
</protein>
<evidence type="ECO:0000313" key="4">
    <source>
        <dbReference type="Proteomes" id="UP000557842"/>
    </source>
</evidence>
<accession>A0A5L4L718</accession>
<dbReference type="EMBL" id="AACCXK010000012">
    <property type="protein sequence ID" value="EAK0453431.1"/>
    <property type="molecule type" value="Genomic_DNA"/>
</dbReference>
<name>A0A5L4L718_CAMFE</name>
<dbReference type="AlphaFoldDB" id="A0A5L4L718"/>
<dbReference type="EMBL" id="AACCXM010000008">
    <property type="protein sequence ID" value="EAK0469283.1"/>
    <property type="molecule type" value="Genomic_DNA"/>
</dbReference>
<gene>
    <name evidence="2" type="ORF">AAH17_07140</name>
    <name evidence="3" type="ORF">AAH24_07905</name>
    <name evidence="1" type="ORF">BVH53_07330</name>
</gene>
<evidence type="ECO:0000313" key="1">
    <source>
        <dbReference type="EMBL" id="EAI5408510.1"/>
    </source>
</evidence>
<sequence>MKELFFEVKFLSDIVLPATSNTEGNINYLDFIPGSNFLGMVAQNYDKFSDSFDLFYSGNICFNDAHMVYNGKITYKTPYSFYHKKLDNKIICNKHMISKEESNKLGQLKQLRVGYITEDLEQVLISHSYSQKSSYDTQQRKSKDSAMFGYKSLPKGSIWRFSVKLKNECKDENLIISTLQNSYKLGKSKSAQYGLIKISYLQDYKSNNIKTFNDYENYDFLYANSRLVLIDDHGNPTYDLSFICKDIDICYEKTNIRNSSFTPYNGKKARFESERLCINKGSVIAVKKLTPEQTSIIKNGVGAYKSEGFGDIIINPNFLKENEPKLKNTDKRDSIKAKTEPKTSLTKFLKAKRESSDTNLKIANEVSKLINEKYCYFSSISSSQWGNIRQICDTSDDENLLANIENSIKNGIKKWSDEQAKQLINIIESIQKDKCKFIKLFAMKIRSKNGN</sequence>
<dbReference type="Proteomes" id="UP000557842">
    <property type="component" value="Unassembled WGS sequence"/>
</dbReference>
<organism evidence="3">
    <name type="scientific">Campylobacter fetus</name>
    <dbReference type="NCBI Taxonomy" id="196"/>
    <lineage>
        <taxon>Bacteria</taxon>
        <taxon>Pseudomonadati</taxon>
        <taxon>Campylobacterota</taxon>
        <taxon>Epsilonproteobacteria</taxon>
        <taxon>Campylobacterales</taxon>
        <taxon>Campylobacteraceae</taxon>
        <taxon>Campylobacter</taxon>
    </lineage>
</organism>
<dbReference type="EMBL" id="AABQDW010000013">
    <property type="protein sequence ID" value="EAI5408510.1"/>
    <property type="molecule type" value="Genomic_DNA"/>
</dbReference>